<dbReference type="GO" id="GO:0009252">
    <property type="term" value="P:peptidoglycan biosynthetic process"/>
    <property type="evidence" value="ECO:0007669"/>
    <property type="project" value="UniProtKB-UniRule"/>
</dbReference>
<evidence type="ECO:0000259" key="19">
    <source>
        <dbReference type="Pfam" id="PF02875"/>
    </source>
</evidence>
<dbReference type="HAMAP" id="MF_00639">
    <property type="entry name" value="MurD"/>
    <property type="match status" value="1"/>
</dbReference>
<evidence type="ECO:0000256" key="11">
    <source>
        <dbReference type="ARBA" id="ARBA00022960"/>
    </source>
</evidence>
<dbReference type="InterPro" id="IPR013221">
    <property type="entry name" value="Mur_ligase_cen"/>
</dbReference>
<reference evidence="21" key="2">
    <citation type="submission" date="2021-04" db="EMBL/GenBank/DDBJ databases">
        <authorList>
            <person name="Gilroy R."/>
        </authorList>
    </citation>
    <scope>NUCLEOTIDE SEQUENCE</scope>
    <source>
        <strain evidence="21">876</strain>
    </source>
</reference>
<name>A0A9E2NWM0_9LACO</name>
<dbReference type="GO" id="GO:0008360">
    <property type="term" value="P:regulation of cell shape"/>
    <property type="evidence" value="ECO:0007669"/>
    <property type="project" value="UniProtKB-KW"/>
</dbReference>
<dbReference type="Gene3D" id="3.40.1190.10">
    <property type="entry name" value="Mur-like, catalytic domain"/>
    <property type="match status" value="1"/>
</dbReference>
<comment type="similarity">
    <text evidence="4 17">Belongs to the MurCDEF family.</text>
</comment>
<dbReference type="GO" id="GO:0005524">
    <property type="term" value="F:ATP binding"/>
    <property type="evidence" value="ECO:0007669"/>
    <property type="project" value="UniProtKB-UniRule"/>
</dbReference>
<proteinExistence type="inferred from homology"/>
<dbReference type="Gene3D" id="3.90.190.20">
    <property type="entry name" value="Mur ligase, C-terminal domain"/>
    <property type="match status" value="1"/>
</dbReference>
<feature type="domain" description="Mur ligase central" evidence="20">
    <location>
        <begin position="117"/>
        <end position="292"/>
    </location>
</feature>
<keyword evidence="7 17" id="KW-0963">Cytoplasm</keyword>
<dbReference type="Pfam" id="PF02875">
    <property type="entry name" value="Mur_ligase_C"/>
    <property type="match status" value="1"/>
</dbReference>
<evidence type="ECO:0000256" key="13">
    <source>
        <dbReference type="ARBA" id="ARBA00023316"/>
    </source>
</evidence>
<dbReference type="SUPFAM" id="SSF51984">
    <property type="entry name" value="MurCD N-terminal domain"/>
    <property type="match status" value="1"/>
</dbReference>
<keyword evidence="8 17" id="KW-0436">Ligase</keyword>
<dbReference type="PANTHER" id="PTHR43692:SF1">
    <property type="entry name" value="UDP-N-ACETYLMURAMOYLALANINE--D-GLUTAMATE LIGASE"/>
    <property type="match status" value="1"/>
</dbReference>
<sequence length="458" mass="50859">MKKVTKYNGKKVLVMGFGISGLNAAHLLRKLGADVVANDQATPKDHSIVEDLENDGIKVITGSNPVSLADDGFDVVVKNPGIPYDNPLVAKFVEKKIPIITEAELGWEIFEGHLVSVTGSNGKTTTTTLTQLMIAKSNAHRVEYAGNIGVSFSKVAAELGAEDTLVTELSSFQLLGAPTIHPHIAIITNIFSNHLDYHKTRENYINAKLNITRNQTKDDFLIMNWDRDEWQKIARRSQATIVPFSRENKSHEGSYEEDGKIYWHGEYIMDAKDIRLIGPQNVENALAAIAAAKLSGVDNQDIVDVLTTFSGVRHRLQYVTEFEGRRFYNDSKSTDIEATEVALQGFEQPVILLAGGLDRGYTFERLVPYFKKHVKAIIVFGQCKDKMKDAAEQAKIPTIIESENAITAVPEAWKVSEPGDVILLSPANASWDQFPSFEVRGDKFIDAVNELIKEKEEK</sequence>
<keyword evidence="9 17" id="KW-0547">Nucleotide-binding</keyword>
<evidence type="ECO:0000256" key="18">
    <source>
        <dbReference type="RuleBase" id="RU003664"/>
    </source>
</evidence>
<dbReference type="InterPro" id="IPR004101">
    <property type="entry name" value="Mur_ligase_C"/>
</dbReference>
<dbReference type="SUPFAM" id="SSF53623">
    <property type="entry name" value="MurD-like peptide ligases, catalytic domain"/>
    <property type="match status" value="1"/>
</dbReference>
<evidence type="ECO:0000256" key="9">
    <source>
        <dbReference type="ARBA" id="ARBA00022741"/>
    </source>
</evidence>
<dbReference type="Pfam" id="PF08245">
    <property type="entry name" value="Mur_ligase_M"/>
    <property type="match status" value="1"/>
</dbReference>
<dbReference type="Proteomes" id="UP000824180">
    <property type="component" value="Unassembled WGS sequence"/>
</dbReference>
<evidence type="ECO:0000256" key="17">
    <source>
        <dbReference type="HAMAP-Rule" id="MF_00639"/>
    </source>
</evidence>
<feature type="domain" description="Mur ligase C-terminal" evidence="19">
    <location>
        <begin position="314"/>
        <end position="427"/>
    </location>
</feature>
<dbReference type="PANTHER" id="PTHR43692">
    <property type="entry name" value="UDP-N-ACETYLMURAMOYLALANINE--D-GLUTAMATE LIGASE"/>
    <property type="match status" value="1"/>
</dbReference>
<dbReference type="EC" id="6.3.2.9" evidence="5 17"/>
<dbReference type="GO" id="GO:0071555">
    <property type="term" value="P:cell wall organization"/>
    <property type="evidence" value="ECO:0007669"/>
    <property type="project" value="UniProtKB-KW"/>
</dbReference>
<dbReference type="InterPro" id="IPR036615">
    <property type="entry name" value="Mur_ligase_C_dom_sf"/>
</dbReference>
<dbReference type="AlphaFoldDB" id="A0A9E2NWM0"/>
<dbReference type="InterPro" id="IPR036565">
    <property type="entry name" value="Mur-like_cat_sf"/>
</dbReference>
<dbReference type="NCBIfam" id="TIGR01087">
    <property type="entry name" value="murD"/>
    <property type="match status" value="1"/>
</dbReference>
<evidence type="ECO:0000256" key="14">
    <source>
        <dbReference type="ARBA" id="ARBA00030398"/>
    </source>
</evidence>
<dbReference type="InterPro" id="IPR005762">
    <property type="entry name" value="MurD"/>
</dbReference>
<reference evidence="21" key="1">
    <citation type="journal article" date="2021" name="PeerJ">
        <title>Extensive microbial diversity within the chicken gut microbiome revealed by metagenomics and culture.</title>
        <authorList>
            <person name="Gilroy R."/>
            <person name="Ravi A."/>
            <person name="Getino M."/>
            <person name="Pursley I."/>
            <person name="Horton D.L."/>
            <person name="Alikhan N.F."/>
            <person name="Baker D."/>
            <person name="Gharbi K."/>
            <person name="Hall N."/>
            <person name="Watson M."/>
            <person name="Adriaenssens E.M."/>
            <person name="Foster-Nyarko E."/>
            <person name="Jarju S."/>
            <person name="Secka A."/>
            <person name="Antonio M."/>
            <person name="Oren A."/>
            <person name="Chaudhuri R.R."/>
            <person name="La Ragione R."/>
            <person name="Hildebrand F."/>
            <person name="Pallen M.J."/>
        </authorList>
    </citation>
    <scope>NUCLEOTIDE SEQUENCE</scope>
    <source>
        <strain evidence="21">876</strain>
    </source>
</reference>
<dbReference type="GO" id="GO:0051301">
    <property type="term" value="P:cell division"/>
    <property type="evidence" value="ECO:0007669"/>
    <property type="project" value="UniProtKB-KW"/>
</dbReference>
<comment type="catalytic activity">
    <reaction evidence="16 17 18">
        <text>UDP-N-acetyl-alpha-D-muramoyl-L-alanine + D-glutamate + ATP = UDP-N-acetyl-alpha-D-muramoyl-L-alanyl-D-glutamate + ADP + phosphate + H(+)</text>
        <dbReference type="Rhea" id="RHEA:16429"/>
        <dbReference type="ChEBI" id="CHEBI:15378"/>
        <dbReference type="ChEBI" id="CHEBI:29986"/>
        <dbReference type="ChEBI" id="CHEBI:30616"/>
        <dbReference type="ChEBI" id="CHEBI:43474"/>
        <dbReference type="ChEBI" id="CHEBI:83898"/>
        <dbReference type="ChEBI" id="CHEBI:83900"/>
        <dbReference type="ChEBI" id="CHEBI:456216"/>
        <dbReference type="EC" id="6.3.2.9"/>
    </reaction>
</comment>
<organism evidence="21 22">
    <name type="scientific">Candidatus Limosilactobacillus merdavium</name>
    <dbReference type="NCBI Taxonomy" id="2838651"/>
    <lineage>
        <taxon>Bacteria</taxon>
        <taxon>Bacillati</taxon>
        <taxon>Bacillota</taxon>
        <taxon>Bacilli</taxon>
        <taxon>Lactobacillales</taxon>
        <taxon>Lactobacillaceae</taxon>
        <taxon>Limosilactobacillus</taxon>
    </lineage>
</organism>
<dbReference type="Gene3D" id="3.40.50.720">
    <property type="entry name" value="NAD(P)-binding Rossmann-like Domain"/>
    <property type="match status" value="1"/>
</dbReference>
<evidence type="ECO:0000256" key="3">
    <source>
        <dbReference type="ARBA" id="ARBA00004752"/>
    </source>
</evidence>
<comment type="pathway">
    <text evidence="3 17 18">Cell wall biogenesis; peptidoglycan biosynthesis.</text>
</comment>
<evidence type="ECO:0000256" key="6">
    <source>
        <dbReference type="ARBA" id="ARBA00015655"/>
    </source>
</evidence>
<keyword evidence="11 17" id="KW-0133">Cell shape</keyword>
<evidence type="ECO:0000256" key="10">
    <source>
        <dbReference type="ARBA" id="ARBA00022840"/>
    </source>
</evidence>
<keyword evidence="12 17" id="KW-0573">Peptidoglycan synthesis</keyword>
<dbReference type="EMBL" id="JAHLFK010000021">
    <property type="protein sequence ID" value="MBU3829729.1"/>
    <property type="molecule type" value="Genomic_DNA"/>
</dbReference>
<gene>
    <name evidence="17" type="primary">murD</name>
    <name evidence="21" type="ORF">H9843_02330</name>
</gene>
<evidence type="ECO:0000256" key="1">
    <source>
        <dbReference type="ARBA" id="ARBA00002734"/>
    </source>
</evidence>
<dbReference type="SUPFAM" id="SSF53244">
    <property type="entry name" value="MurD-like peptide ligases, peptide-binding domain"/>
    <property type="match status" value="1"/>
</dbReference>
<evidence type="ECO:0000313" key="21">
    <source>
        <dbReference type="EMBL" id="MBU3829729.1"/>
    </source>
</evidence>
<evidence type="ECO:0000256" key="12">
    <source>
        <dbReference type="ARBA" id="ARBA00022984"/>
    </source>
</evidence>
<evidence type="ECO:0000259" key="20">
    <source>
        <dbReference type="Pfam" id="PF08245"/>
    </source>
</evidence>
<keyword evidence="17 18" id="KW-0131">Cell cycle</keyword>
<feature type="binding site" evidence="17">
    <location>
        <begin position="119"/>
        <end position="125"/>
    </location>
    <ligand>
        <name>ATP</name>
        <dbReference type="ChEBI" id="CHEBI:30616"/>
    </ligand>
</feature>
<dbReference type="GO" id="GO:0005737">
    <property type="term" value="C:cytoplasm"/>
    <property type="evidence" value="ECO:0007669"/>
    <property type="project" value="UniProtKB-SubCell"/>
</dbReference>
<accession>A0A9E2NWM0</accession>
<evidence type="ECO:0000256" key="16">
    <source>
        <dbReference type="ARBA" id="ARBA00047632"/>
    </source>
</evidence>
<evidence type="ECO:0000256" key="7">
    <source>
        <dbReference type="ARBA" id="ARBA00022490"/>
    </source>
</evidence>
<comment type="caution">
    <text evidence="21">The sequence shown here is derived from an EMBL/GenBank/DDBJ whole genome shotgun (WGS) entry which is preliminary data.</text>
</comment>
<comment type="subcellular location">
    <subcellularLocation>
        <location evidence="2 17 18">Cytoplasm</location>
    </subcellularLocation>
</comment>
<evidence type="ECO:0000256" key="5">
    <source>
        <dbReference type="ARBA" id="ARBA00012212"/>
    </source>
</evidence>
<comment type="function">
    <text evidence="1 17 18">Cell wall formation. Catalyzes the addition of glutamate to the nucleotide precursor UDP-N-acetylmuramoyl-L-alanine (UMA).</text>
</comment>
<evidence type="ECO:0000313" key="22">
    <source>
        <dbReference type="Proteomes" id="UP000824180"/>
    </source>
</evidence>
<keyword evidence="10 17" id="KW-0067">ATP-binding</keyword>
<evidence type="ECO:0000256" key="4">
    <source>
        <dbReference type="ARBA" id="ARBA00010416"/>
    </source>
</evidence>
<evidence type="ECO:0000256" key="8">
    <source>
        <dbReference type="ARBA" id="ARBA00022598"/>
    </source>
</evidence>
<dbReference type="GO" id="GO:0008764">
    <property type="term" value="F:UDP-N-acetylmuramoylalanine-D-glutamate ligase activity"/>
    <property type="evidence" value="ECO:0007669"/>
    <property type="project" value="UniProtKB-UniRule"/>
</dbReference>
<evidence type="ECO:0000256" key="2">
    <source>
        <dbReference type="ARBA" id="ARBA00004496"/>
    </source>
</evidence>
<protein>
    <recommendedName>
        <fullName evidence="6 17">UDP-N-acetylmuramoylalanine--D-glutamate ligase</fullName>
        <ecNumber evidence="5 17">6.3.2.9</ecNumber>
    </recommendedName>
    <alternativeName>
        <fullName evidence="15 17">D-glutamic acid-adding enzyme</fullName>
    </alternativeName>
    <alternativeName>
        <fullName evidence="14 17">UDP-N-acetylmuramoyl-L-alanyl-D-glutamate synthetase</fullName>
    </alternativeName>
</protein>
<keyword evidence="17 18" id="KW-0132">Cell division</keyword>
<dbReference type="Pfam" id="PF21799">
    <property type="entry name" value="MurD-like_N"/>
    <property type="match status" value="1"/>
</dbReference>
<keyword evidence="13 17" id="KW-0961">Cell wall biogenesis/degradation</keyword>
<evidence type="ECO:0000256" key="15">
    <source>
        <dbReference type="ARBA" id="ARBA00032324"/>
    </source>
</evidence>